<accession>A0A1L2EDR3</accession>
<keyword evidence="1" id="KW-0812">Transmembrane</keyword>
<keyword evidence="1" id="KW-1133">Transmembrane helix</keyword>
<dbReference type="RefSeq" id="YP_009330363.1">
    <property type="nucleotide sequence ID" value="NC_032284.1"/>
</dbReference>
<proteinExistence type="predicted"/>
<keyword evidence="2" id="KW-0150">Chloroplast</keyword>
<keyword evidence="2" id="KW-0934">Plastid</keyword>
<keyword evidence="1" id="KW-0472">Membrane</keyword>
<gene>
    <name evidence="2" type="primary">orf1</name>
</gene>
<sequence>MWKRAGLVILYDEQLFLKIVAHRIEICYNYKTYKISNYMINITYKPLNNSISFAVSCQSIKINKFQLKHSFEVDRLYPTTLDTDCELFLNNQEYDLEYTFYANTKFQWDTRHSIQTTLGYNISENYQTFLQIAHQNKGSIMHRLEQVHSVTQYFNSSDFINHSLFVGVEYKNFNIKYNCGSSISGINSLWNLSVNYNFPFNYFHDLVPKIEYKPKTFVLGPKIILTSKINTLIDSNIKKIPTMPLWENAFYWEAPESNKQFVQSLSREGNSSFFSLREASEFGNSISLLGLCIFIFYIMWKIIKFYFKNKTKKDIPNL</sequence>
<feature type="transmembrane region" description="Helical" evidence="1">
    <location>
        <begin position="282"/>
        <end position="303"/>
    </location>
</feature>
<evidence type="ECO:0000313" key="2">
    <source>
        <dbReference type="EMBL" id="ANN39011.1"/>
    </source>
</evidence>
<geneLocation type="chloroplast" evidence="2"/>
<reference evidence="2" key="1">
    <citation type="submission" date="2015-11" db="EMBL/GenBank/DDBJ databases">
        <title>Re-assessment of the Classification of Bryopsidales (Chlorophyta) Based on Chloroplast Phylogenomic Analyses.</title>
        <authorList>
            <person name="Cremen M.C.M."/>
            <person name="Leliaert F."/>
            <person name="West J."/>
            <person name="Lam D.W."/>
            <person name="Shimada S."/>
            <person name="Lopez-Bautista J.M."/>
            <person name="Verbruggen H."/>
        </authorList>
    </citation>
    <scope>NUCLEOTIDE SEQUENCE</scope>
</reference>
<name>A0A1L2EDR3_9CHLO</name>
<dbReference type="EMBL" id="KU059765">
    <property type="protein sequence ID" value="ANN39011.1"/>
    <property type="molecule type" value="Genomic_DNA"/>
</dbReference>
<dbReference type="GeneID" id="30685184"/>
<dbReference type="AlphaFoldDB" id="A0A1L2EDR3"/>
<protein>
    <submittedName>
        <fullName evidence="2">Uncharacterized protein</fullName>
    </submittedName>
</protein>
<evidence type="ECO:0000256" key="1">
    <source>
        <dbReference type="SAM" id="Phobius"/>
    </source>
</evidence>
<organism evidence="2">
    <name type="scientific">Lambia antarctica</name>
    <dbReference type="NCBI Taxonomy" id="101717"/>
    <lineage>
        <taxon>Eukaryota</taxon>
        <taxon>Viridiplantae</taxon>
        <taxon>Chlorophyta</taxon>
        <taxon>core chlorophytes</taxon>
        <taxon>Ulvophyceae</taxon>
        <taxon>TCBD clade</taxon>
        <taxon>Bryopsidales</taxon>
        <taxon>Bryopsidineae</taxon>
        <taxon>Bryopsidaceae</taxon>
        <taxon>Lambia</taxon>
    </lineage>
</organism>